<dbReference type="Proteomes" id="UP000268285">
    <property type="component" value="Unassembled WGS sequence"/>
</dbReference>
<dbReference type="AlphaFoldDB" id="A0A498QZ69"/>
<keyword evidence="2" id="KW-1185">Reference proteome</keyword>
<dbReference type="EMBL" id="UPHU01000001">
    <property type="protein sequence ID" value="VBA56020.1"/>
    <property type="molecule type" value="Genomic_DNA"/>
</dbReference>
<sequence>MEDQPGWSCVDDGNRVCGPENSEGKPAGCYDDGGVLWAPWPCAAWTPADGYRHGDGSVTR</sequence>
<accession>A0A498QZ69</accession>
<gene>
    <name evidence="1" type="ORF">LAUMK142_05350</name>
</gene>
<name>A0A498QZ69_9MYCO</name>
<reference evidence="1 2" key="1">
    <citation type="submission" date="2018-09" db="EMBL/GenBank/DDBJ databases">
        <authorList>
            <person name="Tagini F."/>
        </authorList>
    </citation>
    <scope>NUCLEOTIDE SEQUENCE [LARGE SCALE GENOMIC DNA]</scope>
    <source>
        <strain evidence="1 2">MK142</strain>
    </source>
</reference>
<evidence type="ECO:0000313" key="2">
    <source>
        <dbReference type="Proteomes" id="UP000268285"/>
    </source>
</evidence>
<protein>
    <submittedName>
        <fullName evidence="1">Uncharacterized protein</fullName>
    </submittedName>
</protein>
<evidence type="ECO:0000313" key="1">
    <source>
        <dbReference type="EMBL" id="VBA56020.1"/>
    </source>
</evidence>
<organism evidence="1 2">
    <name type="scientific">Mycobacterium pseudokansasii</name>
    <dbReference type="NCBI Taxonomy" id="2341080"/>
    <lineage>
        <taxon>Bacteria</taxon>
        <taxon>Bacillati</taxon>
        <taxon>Actinomycetota</taxon>
        <taxon>Actinomycetes</taxon>
        <taxon>Mycobacteriales</taxon>
        <taxon>Mycobacteriaceae</taxon>
        <taxon>Mycobacterium</taxon>
    </lineage>
</organism>
<proteinExistence type="predicted"/>